<dbReference type="EC" id="2.7.11.1" evidence="1"/>
<dbReference type="Pfam" id="PF00069">
    <property type="entry name" value="Pkinase"/>
    <property type="match status" value="2"/>
</dbReference>
<dbReference type="PROSITE" id="PS00108">
    <property type="entry name" value="PROTEIN_KINASE_ST"/>
    <property type="match status" value="1"/>
</dbReference>
<dbReference type="InterPro" id="IPR051334">
    <property type="entry name" value="SRPK"/>
</dbReference>
<evidence type="ECO:0000256" key="9">
    <source>
        <dbReference type="PROSITE-ProRule" id="PRU10141"/>
    </source>
</evidence>
<feature type="region of interest" description="Disordered" evidence="11">
    <location>
        <begin position="463"/>
        <end position="498"/>
    </location>
</feature>
<dbReference type="GO" id="GO:0004674">
    <property type="term" value="F:protein serine/threonine kinase activity"/>
    <property type="evidence" value="ECO:0007669"/>
    <property type="project" value="UniProtKB-KW"/>
</dbReference>
<reference evidence="13 14" key="1">
    <citation type="submission" date="2023-04" db="EMBL/GenBank/DDBJ databases">
        <title>Genome of Basidiobolus ranarum AG-B5.</title>
        <authorList>
            <person name="Stajich J.E."/>
            <person name="Carter-House D."/>
            <person name="Gryganskyi A."/>
        </authorList>
    </citation>
    <scope>NUCLEOTIDE SEQUENCE [LARGE SCALE GENOMIC DNA]</scope>
    <source>
        <strain evidence="13 14">AG-B5</strain>
    </source>
</reference>
<dbReference type="PROSITE" id="PS00107">
    <property type="entry name" value="PROTEIN_KINASE_ATP"/>
    <property type="match status" value="1"/>
</dbReference>
<proteinExistence type="inferred from homology"/>
<protein>
    <recommendedName>
        <fullName evidence="1">non-specific serine/threonine protein kinase</fullName>
        <ecNumber evidence="1">2.7.11.1</ecNumber>
    </recommendedName>
</protein>
<feature type="compositionally biased region" description="Polar residues" evidence="11">
    <location>
        <begin position="469"/>
        <end position="498"/>
    </location>
</feature>
<feature type="region of interest" description="Disordered" evidence="11">
    <location>
        <begin position="12"/>
        <end position="58"/>
    </location>
</feature>
<evidence type="ECO:0000256" key="2">
    <source>
        <dbReference type="ARBA" id="ARBA00022527"/>
    </source>
</evidence>
<dbReference type="SMART" id="SM00220">
    <property type="entry name" value="S_TKc"/>
    <property type="match status" value="1"/>
</dbReference>
<dbReference type="CDD" id="cd14136">
    <property type="entry name" value="STKc_SRPK"/>
    <property type="match status" value="1"/>
</dbReference>
<dbReference type="InterPro" id="IPR000719">
    <property type="entry name" value="Prot_kinase_dom"/>
</dbReference>
<accession>A0ABR2VSP2</accession>
<dbReference type="InterPro" id="IPR017441">
    <property type="entry name" value="Protein_kinase_ATP_BS"/>
</dbReference>
<evidence type="ECO:0000256" key="1">
    <source>
        <dbReference type="ARBA" id="ARBA00012513"/>
    </source>
</evidence>
<comment type="catalytic activity">
    <reaction evidence="7">
        <text>L-threonyl-[protein] + ATP = O-phospho-L-threonyl-[protein] + ADP + H(+)</text>
        <dbReference type="Rhea" id="RHEA:46608"/>
        <dbReference type="Rhea" id="RHEA-COMP:11060"/>
        <dbReference type="Rhea" id="RHEA-COMP:11605"/>
        <dbReference type="ChEBI" id="CHEBI:15378"/>
        <dbReference type="ChEBI" id="CHEBI:30013"/>
        <dbReference type="ChEBI" id="CHEBI:30616"/>
        <dbReference type="ChEBI" id="CHEBI:61977"/>
        <dbReference type="ChEBI" id="CHEBI:456216"/>
        <dbReference type="EC" id="2.7.11.1"/>
    </reaction>
</comment>
<dbReference type="Gene3D" id="1.10.510.10">
    <property type="entry name" value="Transferase(Phosphotransferase) domain 1"/>
    <property type="match status" value="1"/>
</dbReference>
<evidence type="ECO:0000256" key="3">
    <source>
        <dbReference type="ARBA" id="ARBA00022679"/>
    </source>
</evidence>
<evidence type="ECO:0000313" key="13">
    <source>
        <dbReference type="EMBL" id="KAK9700469.1"/>
    </source>
</evidence>
<evidence type="ECO:0000256" key="10">
    <source>
        <dbReference type="RuleBase" id="RU000304"/>
    </source>
</evidence>
<feature type="compositionally biased region" description="Acidic residues" evidence="11">
    <location>
        <begin position="46"/>
        <end position="58"/>
    </location>
</feature>
<keyword evidence="4 9" id="KW-0547">Nucleotide-binding</keyword>
<keyword evidence="3 13" id="KW-0808">Transferase</keyword>
<name>A0ABR2VSP2_9FUNG</name>
<evidence type="ECO:0000256" key="8">
    <source>
        <dbReference type="ARBA" id="ARBA00048679"/>
    </source>
</evidence>
<dbReference type="PANTHER" id="PTHR47634:SF9">
    <property type="entry name" value="PROTEIN KINASE DOMAIN-CONTAINING PROTEIN-RELATED"/>
    <property type="match status" value="1"/>
</dbReference>
<evidence type="ECO:0000313" key="14">
    <source>
        <dbReference type="Proteomes" id="UP001479436"/>
    </source>
</evidence>
<comment type="similarity">
    <text evidence="10">Belongs to the protein kinase superfamily.</text>
</comment>
<evidence type="ECO:0000256" key="6">
    <source>
        <dbReference type="ARBA" id="ARBA00022840"/>
    </source>
</evidence>
<evidence type="ECO:0000256" key="5">
    <source>
        <dbReference type="ARBA" id="ARBA00022777"/>
    </source>
</evidence>
<evidence type="ECO:0000259" key="12">
    <source>
        <dbReference type="PROSITE" id="PS50011"/>
    </source>
</evidence>
<sequence>MSSSAIINAKKLAAKKKKKTTNNGKPIQSAFKIVPQEKPSFSHPDDDLDSGSSEGEEDFEDYCPGGYHPVKVGEKYKEGKYTVLRKLGWGHFSTVWLAKDHKNNRHVALKVVKSASHYTEAALDEIKLLQRVVSANVEAIGRSHVVELLDDFKHVGPNGTHICMVFEVLGENLLSLIKRYDHNGIPVEIVREITKQVLMGLDYLHRECGIIHTDLKPENVLICIEDVENHLRQEFGNLEELIDQFSDSQNLLTASRPLSMSKKNALTSNGHDSTSKAQLSGNVDIASTVSLHLTLEDISLQEKATSSSRKDLSKSIISVKIADLGNACWIDRHFTNDIQTRQYRSPEVIIGSNWGPSADIWSMACMTFELLTGDYLFDPQSGSRYTKDDDHLAQIMELIGNLPKHLVLGGKYSHEFFNKRGELRHIHKLRHWGLKEVLHEKYHSRREESELLSDFLTPMLEANPDKRATAQQSLKHPWIQNSPLEHSSDSVITNQSKA</sequence>
<dbReference type="PROSITE" id="PS50011">
    <property type="entry name" value="PROTEIN_KINASE_DOM"/>
    <property type="match status" value="1"/>
</dbReference>
<dbReference type="Proteomes" id="UP001479436">
    <property type="component" value="Unassembled WGS sequence"/>
</dbReference>
<evidence type="ECO:0000256" key="4">
    <source>
        <dbReference type="ARBA" id="ARBA00022741"/>
    </source>
</evidence>
<comment type="caution">
    <text evidence="13">The sequence shown here is derived from an EMBL/GenBank/DDBJ whole genome shotgun (WGS) entry which is preliminary data.</text>
</comment>
<feature type="domain" description="Protein kinase" evidence="12">
    <location>
        <begin position="81"/>
        <end position="479"/>
    </location>
</feature>
<gene>
    <name evidence="13" type="primary">SKY1_9</name>
    <name evidence="13" type="ORF">K7432_012186</name>
</gene>
<evidence type="ECO:0000256" key="11">
    <source>
        <dbReference type="SAM" id="MobiDB-lite"/>
    </source>
</evidence>
<dbReference type="PANTHER" id="PTHR47634">
    <property type="entry name" value="PROTEIN KINASE DOMAIN-CONTAINING PROTEIN-RELATED"/>
    <property type="match status" value="1"/>
</dbReference>
<keyword evidence="2 10" id="KW-0723">Serine/threonine-protein kinase</keyword>
<keyword evidence="6 9" id="KW-0067">ATP-binding</keyword>
<organism evidence="13 14">
    <name type="scientific">Basidiobolus ranarum</name>
    <dbReference type="NCBI Taxonomy" id="34480"/>
    <lineage>
        <taxon>Eukaryota</taxon>
        <taxon>Fungi</taxon>
        <taxon>Fungi incertae sedis</taxon>
        <taxon>Zoopagomycota</taxon>
        <taxon>Entomophthoromycotina</taxon>
        <taxon>Basidiobolomycetes</taxon>
        <taxon>Basidiobolales</taxon>
        <taxon>Basidiobolaceae</taxon>
        <taxon>Basidiobolus</taxon>
    </lineage>
</organism>
<evidence type="ECO:0000256" key="7">
    <source>
        <dbReference type="ARBA" id="ARBA00047899"/>
    </source>
</evidence>
<dbReference type="SUPFAM" id="SSF56112">
    <property type="entry name" value="Protein kinase-like (PK-like)"/>
    <property type="match status" value="1"/>
</dbReference>
<dbReference type="Gene3D" id="3.30.200.20">
    <property type="entry name" value="Phosphorylase Kinase, domain 1"/>
    <property type="match status" value="1"/>
</dbReference>
<dbReference type="InterPro" id="IPR011009">
    <property type="entry name" value="Kinase-like_dom_sf"/>
</dbReference>
<feature type="binding site" evidence="9">
    <location>
        <position position="110"/>
    </location>
    <ligand>
        <name>ATP</name>
        <dbReference type="ChEBI" id="CHEBI:30616"/>
    </ligand>
</feature>
<dbReference type="InterPro" id="IPR008271">
    <property type="entry name" value="Ser/Thr_kinase_AS"/>
</dbReference>
<comment type="catalytic activity">
    <reaction evidence="8">
        <text>L-seryl-[protein] + ATP = O-phospho-L-seryl-[protein] + ADP + H(+)</text>
        <dbReference type="Rhea" id="RHEA:17989"/>
        <dbReference type="Rhea" id="RHEA-COMP:9863"/>
        <dbReference type="Rhea" id="RHEA-COMP:11604"/>
        <dbReference type="ChEBI" id="CHEBI:15378"/>
        <dbReference type="ChEBI" id="CHEBI:29999"/>
        <dbReference type="ChEBI" id="CHEBI:30616"/>
        <dbReference type="ChEBI" id="CHEBI:83421"/>
        <dbReference type="ChEBI" id="CHEBI:456216"/>
        <dbReference type="EC" id="2.7.11.1"/>
    </reaction>
</comment>
<keyword evidence="14" id="KW-1185">Reference proteome</keyword>
<dbReference type="EMBL" id="JASJQH010007903">
    <property type="protein sequence ID" value="KAK9700469.1"/>
    <property type="molecule type" value="Genomic_DNA"/>
</dbReference>
<keyword evidence="5 13" id="KW-0418">Kinase</keyword>